<dbReference type="GO" id="GO:0016787">
    <property type="term" value="F:hydrolase activity"/>
    <property type="evidence" value="ECO:0007669"/>
    <property type="project" value="UniProtKB-KW"/>
</dbReference>
<dbReference type="SUPFAM" id="SSF47917">
    <property type="entry name" value="C-terminal domain of alpha and beta subunits of F1 ATP synthase"/>
    <property type="match status" value="1"/>
</dbReference>
<dbReference type="NCBIfam" id="NF045936">
    <property type="entry name" value="MSC_0619_alpha"/>
    <property type="match status" value="1"/>
</dbReference>
<dbReference type="GeneID" id="29672321"/>
<keyword evidence="10" id="KW-0139">CF(1)</keyword>
<keyword evidence="7" id="KW-1278">Translocase</keyword>
<evidence type="ECO:0000256" key="4">
    <source>
        <dbReference type="ARBA" id="ARBA00022741"/>
    </source>
</evidence>
<comment type="similarity">
    <text evidence="2">Belongs to the ATPase alpha/beta chains family.</text>
</comment>
<organism evidence="14 15">
    <name type="scientific">Ureaplasma parvum serovar 3 (strain ATCC 27815 / 27 / NCTC 11736)</name>
    <dbReference type="NCBI Taxonomy" id="505682"/>
    <lineage>
        <taxon>Bacteria</taxon>
        <taxon>Bacillati</taxon>
        <taxon>Mycoplasmatota</taxon>
        <taxon>Mycoplasmoidales</taxon>
        <taxon>Mycoplasmoidaceae</taxon>
        <taxon>Ureaplasma</taxon>
    </lineage>
</organism>
<evidence type="ECO:0000259" key="13">
    <source>
        <dbReference type="SMART" id="SM00382"/>
    </source>
</evidence>
<dbReference type="InterPro" id="IPR003593">
    <property type="entry name" value="AAA+_ATPase"/>
</dbReference>
<evidence type="ECO:0000256" key="5">
    <source>
        <dbReference type="ARBA" id="ARBA00022781"/>
    </source>
</evidence>
<gene>
    <name evidence="14" type="ordered locus">UPA3_0052</name>
</gene>
<dbReference type="SUPFAM" id="SSF52540">
    <property type="entry name" value="P-loop containing nucleoside triphosphate hydrolases"/>
    <property type="match status" value="1"/>
</dbReference>
<dbReference type="InterPro" id="IPR000194">
    <property type="entry name" value="ATPase_F1/V1/A1_a/bsu_nucl-bd"/>
</dbReference>
<dbReference type="PANTHER" id="PTHR48082:SF2">
    <property type="entry name" value="ATP SYNTHASE SUBUNIT ALPHA, MITOCHONDRIAL"/>
    <property type="match status" value="1"/>
</dbReference>
<evidence type="ECO:0000256" key="7">
    <source>
        <dbReference type="ARBA" id="ARBA00022967"/>
    </source>
</evidence>
<dbReference type="AlphaFoldDB" id="A0A2C9DYT6"/>
<keyword evidence="14" id="KW-0378">Hydrolase</keyword>
<comment type="subunit">
    <text evidence="12">F-type ATPases have 2 components, CF(1) - the catalytic core - and CF(0) - the membrane proton channel. CF(1) has five subunits: alpha(3), beta(3), gamma(1), delta(1), epsilon(1). CF(0) has four main subunits: a(1), b(1), b'(1) and c(9-12).</text>
</comment>
<dbReference type="NCBIfam" id="NF005523">
    <property type="entry name" value="PRK07165.1"/>
    <property type="match status" value="1"/>
</dbReference>
<dbReference type="PANTHER" id="PTHR48082">
    <property type="entry name" value="ATP SYNTHASE SUBUNIT ALPHA, MITOCHONDRIAL"/>
    <property type="match status" value="1"/>
</dbReference>
<name>A0A2C9DYT6_UREP2</name>
<evidence type="ECO:0000256" key="9">
    <source>
        <dbReference type="ARBA" id="ARBA00023136"/>
    </source>
</evidence>
<dbReference type="HOGENOM" id="CLU_010091_0_0_14"/>
<evidence type="ECO:0000256" key="8">
    <source>
        <dbReference type="ARBA" id="ARBA00023065"/>
    </source>
</evidence>
<dbReference type="GO" id="GO:0005524">
    <property type="term" value="F:ATP binding"/>
    <property type="evidence" value="ECO:0007669"/>
    <property type="project" value="UniProtKB-KW"/>
</dbReference>
<dbReference type="Pfam" id="PF00006">
    <property type="entry name" value="ATP-synt_ab"/>
    <property type="match status" value="1"/>
</dbReference>
<keyword evidence="6" id="KW-0067">ATP-binding</keyword>
<evidence type="ECO:0000256" key="3">
    <source>
        <dbReference type="ARBA" id="ARBA00022448"/>
    </source>
</evidence>
<dbReference type="RefSeq" id="WP_006688732.1">
    <property type="nucleotide sequence ID" value="NC_010503.1"/>
</dbReference>
<reference evidence="14 15" key="1">
    <citation type="submission" date="2008-02" db="EMBL/GenBank/DDBJ databases">
        <title>Genome sequence of Ureaplasma parvum serovar 3.</title>
        <authorList>
            <person name="Methe B.A."/>
            <person name="Glass J."/>
            <person name="Waites K."/>
            <person name="Shrivastava S."/>
        </authorList>
    </citation>
    <scope>NUCLEOTIDE SEQUENCE [LARGE SCALE GENOMIC DNA]</scope>
    <source>
        <strain evidence="15">ATCC 27815 / 27 / NCTC 11736</strain>
    </source>
</reference>
<feature type="domain" description="AAA+ ATPase" evidence="13">
    <location>
        <begin position="147"/>
        <end position="328"/>
    </location>
</feature>
<evidence type="ECO:0000256" key="12">
    <source>
        <dbReference type="ARBA" id="ARBA00026013"/>
    </source>
</evidence>
<dbReference type="EC" id="3.6.3.14" evidence="14"/>
<dbReference type="FunFam" id="3.40.50.300:FF:002432">
    <property type="entry name" value="ATP synthase subunit alpha, mitochondrial"/>
    <property type="match status" value="1"/>
</dbReference>
<dbReference type="KEGG" id="upa:UPA3_0052"/>
<keyword evidence="4" id="KW-0547">Nucleotide-binding</keyword>
<comment type="subcellular location">
    <subcellularLocation>
        <location evidence="1">Membrane</location>
    </subcellularLocation>
</comment>
<dbReference type="PROSITE" id="PS00152">
    <property type="entry name" value="ATPASE_ALPHA_BETA"/>
    <property type="match status" value="1"/>
</dbReference>
<dbReference type="Proteomes" id="UP000002162">
    <property type="component" value="Chromosome"/>
</dbReference>
<evidence type="ECO:0000256" key="1">
    <source>
        <dbReference type="ARBA" id="ARBA00004370"/>
    </source>
</evidence>
<proteinExistence type="inferred from homology"/>
<evidence type="ECO:0000256" key="6">
    <source>
        <dbReference type="ARBA" id="ARBA00022840"/>
    </source>
</evidence>
<dbReference type="SMART" id="SM00382">
    <property type="entry name" value="AAA"/>
    <property type="match status" value="1"/>
</dbReference>
<keyword evidence="11" id="KW-0066">ATP synthesis</keyword>
<dbReference type="Gene3D" id="3.40.50.12240">
    <property type="match status" value="1"/>
</dbReference>
<keyword evidence="5" id="KW-0375">Hydrogen ion transport</keyword>
<evidence type="ECO:0000256" key="11">
    <source>
        <dbReference type="ARBA" id="ARBA00023310"/>
    </source>
</evidence>
<evidence type="ECO:0000313" key="14">
    <source>
        <dbReference type="EMBL" id="ACA33160.1"/>
    </source>
</evidence>
<accession>A0A2C9DYT6</accession>
<evidence type="ECO:0000256" key="10">
    <source>
        <dbReference type="ARBA" id="ARBA00023196"/>
    </source>
</evidence>
<protein>
    <submittedName>
        <fullName evidence="14">ATP synthase subunit alpha 2</fullName>
        <ecNumber evidence="14">3.6.3.14</ecNumber>
    </submittedName>
</protein>
<dbReference type="GO" id="GO:0046933">
    <property type="term" value="F:proton-transporting ATP synthase activity, rotational mechanism"/>
    <property type="evidence" value="ECO:0007669"/>
    <property type="project" value="InterPro"/>
</dbReference>
<dbReference type="InterPro" id="IPR005294">
    <property type="entry name" value="ATP_synth_F1_asu"/>
</dbReference>
<keyword evidence="8" id="KW-0406">Ion transport</keyword>
<dbReference type="GO" id="GO:0045259">
    <property type="term" value="C:proton-transporting ATP synthase complex"/>
    <property type="evidence" value="ECO:0007669"/>
    <property type="project" value="UniProtKB-KW"/>
</dbReference>
<dbReference type="InterPro" id="IPR027417">
    <property type="entry name" value="P-loop_NTPase"/>
</dbReference>
<dbReference type="InterPro" id="IPR020003">
    <property type="entry name" value="ATPase_a/bsu_AS"/>
</dbReference>
<sequence>MQNTKANPRIKSIFNYIVTVSGIYDYQHHQIFVLKNDPTVKLFVISAKEDLAYLLISNEHANINIGDEIIETNREENVVTDLNYFGKIIDINNNFIWPKPLNNLPSAKIAQTNPAFGLAHNLMTVKTLNEQLNTGIVAIDLLIPIGKGQRELIIGDRQTGKTHIALNTIINQSRAGTKCIYVAIGQKRESLTTVYETLKAHDALKNTIIIDAPLTAYEQYLAPYIGMAHAENLSYQDDVLIVFDDLTKHANIIREMALLTNKPVGKEAMPSDVFFSHSSLLERAGSFKNRKTITALPILQTVDGDITSLISSNIISITDGQIVTSTDLFAAGKVPAINIDLSVSRTGSSVQSRMITKVAGEINKIFRQYKRHLKLAMLDYEFNKETSLLLHKGKLIDKMFLQKGFSLFSYRFIVLSTKLIAWGILKGVKDEQKAFMLLDYAINNYEDAQKAFNTISTTQNYDDKIMKNYFAFILKQYSDYLNLNWEVELEHSFIPLQNEFLMNVAKFLGDK</sequence>
<evidence type="ECO:0000256" key="2">
    <source>
        <dbReference type="ARBA" id="ARBA00008936"/>
    </source>
</evidence>
<keyword evidence="9" id="KW-0472">Membrane</keyword>
<keyword evidence="3" id="KW-0813">Transport</keyword>
<dbReference type="EMBL" id="CP000942">
    <property type="protein sequence ID" value="ACA33160.1"/>
    <property type="molecule type" value="Genomic_DNA"/>
</dbReference>
<dbReference type="GO" id="GO:0043531">
    <property type="term" value="F:ADP binding"/>
    <property type="evidence" value="ECO:0007669"/>
    <property type="project" value="TreeGrafter"/>
</dbReference>
<evidence type="ECO:0000313" key="15">
    <source>
        <dbReference type="Proteomes" id="UP000002162"/>
    </source>
</evidence>